<protein>
    <recommendedName>
        <fullName evidence="5 13">Guanylate kinase</fullName>
        <ecNumber evidence="4 13">2.7.4.8</ecNumber>
    </recommendedName>
    <alternativeName>
        <fullName evidence="11 13">GMP kinase</fullName>
    </alternativeName>
</protein>
<evidence type="ECO:0000256" key="3">
    <source>
        <dbReference type="ARBA" id="ARBA00005790"/>
    </source>
</evidence>
<comment type="caution">
    <text evidence="15">The sequence shown here is derived from an EMBL/GenBank/DDBJ whole genome shotgun (WGS) entry which is preliminary data.</text>
</comment>
<evidence type="ECO:0000256" key="1">
    <source>
        <dbReference type="ARBA" id="ARBA00003531"/>
    </source>
</evidence>
<comment type="catalytic activity">
    <reaction evidence="12 13">
        <text>GMP + ATP = GDP + ADP</text>
        <dbReference type="Rhea" id="RHEA:20780"/>
        <dbReference type="ChEBI" id="CHEBI:30616"/>
        <dbReference type="ChEBI" id="CHEBI:58115"/>
        <dbReference type="ChEBI" id="CHEBI:58189"/>
        <dbReference type="ChEBI" id="CHEBI:456216"/>
        <dbReference type="EC" id="2.7.4.8"/>
    </reaction>
</comment>
<keyword evidence="9 13" id="KW-0418">Kinase</keyword>
<dbReference type="PANTHER" id="PTHR23117:SF13">
    <property type="entry name" value="GUANYLATE KINASE"/>
    <property type="match status" value="1"/>
</dbReference>
<evidence type="ECO:0000256" key="8">
    <source>
        <dbReference type="ARBA" id="ARBA00022741"/>
    </source>
</evidence>
<evidence type="ECO:0000313" key="15">
    <source>
        <dbReference type="EMBL" id="TYZ25021.1"/>
    </source>
</evidence>
<keyword evidence="7 13" id="KW-0808">Transferase</keyword>
<dbReference type="FunFam" id="3.30.63.10:FF:000002">
    <property type="entry name" value="Guanylate kinase 1"/>
    <property type="match status" value="1"/>
</dbReference>
<dbReference type="OrthoDB" id="9808150at2"/>
<dbReference type="GO" id="GO:0005524">
    <property type="term" value="F:ATP binding"/>
    <property type="evidence" value="ECO:0007669"/>
    <property type="project" value="UniProtKB-UniRule"/>
</dbReference>
<dbReference type="PANTHER" id="PTHR23117">
    <property type="entry name" value="GUANYLATE KINASE-RELATED"/>
    <property type="match status" value="1"/>
</dbReference>
<dbReference type="EMBL" id="VTOY01000001">
    <property type="protein sequence ID" value="TYZ25021.1"/>
    <property type="molecule type" value="Genomic_DNA"/>
</dbReference>
<keyword evidence="8 13" id="KW-0547">Nucleotide-binding</keyword>
<evidence type="ECO:0000256" key="10">
    <source>
        <dbReference type="ARBA" id="ARBA00022840"/>
    </source>
</evidence>
<comment type="function">
    <text evidence="1 13">Essential for recycling GMP and indirectly, cGMP.</text>
</comment>
<organism evidence="15 16">
    <name type="scientific">Selenomonas ruminis</name>
    <dbReference type="NCBI Taxonomy" id="2593411"/>
    <lineage>
        <taxon>Bacteria</taxon>
        <taxon>Bacillati</taxon>
        <taxon>Bacillota</taxon>
        <taxon>Negativicutes</taxon>
        <taxon>Selenomonadales</taxon>
        <taxon>Selenomonadaceae</taxon>
        <taxon>Selenomonas</taxon>
    </lineage>
</organism>
<evidence type="ECO:0000256" key="4">
    <source>
        <dbReference type="ARBA" id="ARBA00012961"/>
    </source>
</evidence>
<dbReference type="PROSITE" id="PS50052">
    <property type="entry name" value="GUANYLATE_KINASE_2"/>
    <property type="match status" value="1"/>
</dbReference>
<evidence type="ECO:0000313" key="16">
    <source>
        <dbReference type="Proteomes" id="UP000323646"/>
    </source>
</evidence>
<evidence type="ECO:0000256" key="6">
    <source>
        <dbReference type="ARBA" id="ARBA00022490"/>
    </source>
</evidence>
<dbReference type="RefSeq" id="WP_149170639.1">
    <property type="nucleotide sequence ID" value="NZ_VTOY01000001.1"/>
</dbReference>
<sequence>MSRGLLMVVSGPSGTGKGTVCGELLAQTPELAYSISATTRKPREGEVDGKNYYFMDKAQFEKMIEEGGFLEYANVYGNYYGTPLGKIEERLAAGEDILLEIDTQGALNVMKKCPDGLFIFLLPPSIGELERRIRGRGSETAESLAKRLGAAKEEIAIGRKYGYVVVNDTVKRAVERIKSIMVAEHCRVDKNYDIFEELEQ</sequence>
<comment type="similarity">
    <text evidence="3 13">Belongs to the guanylate kinase family.</text>
</comment>
<feature type="binding site" evidence="13">
    <location>
        <begin position="11"/>
        <end position="18"/>
    </location>
    <ligand>
        <name>ATP</name>
        <dbReference type="ChEBI" id="CHEBI:30616"/>
    </ligand>
</feature>
<reference evidence="15 16" key="1">
    <citation type="submission" date="2019-08" db="EMBL/GenBank/DDBJ databases">
        <title>Selenomonas sp. mPRGC5 and Selenomonas sp. mPRGC8 isolated from ruminal fluid of dairy goat (Capra hircus).</title>
        <authorList>
            <person name="Poothong S."/>
            <person name="Nuengjamnong C."/>
            <person name="Tanasupawat S."/>
        </authorList>
    </citation>
    <scope>NUCLEOTIDE SEQUENCE [LARGE SCALE GENOMIC DNA]</scope>
    <source>
        <strain evidence="16">mPRGC5</strain>
    </source>
</reference>
<dbReference type="FunFam" id="3.40.50.300:FF:000855">
    <property type="entry name" value="Guanylate kinase"/>
    <property type="match status" value="1"/>
</dbReference>
<dbReference type="AlphaFoldDB" id="A0A5D6W955"/>
<proteinExistence type="inferred from homology"/>
<evidence type="ECO:0000256" key="5">
    <source>
        <dbReference type="ARBA" id="ARBA00016296"/>
    </source>
</evidence>
<dbReference type="InterPro" id="IPR008145">
    <property type="entry name" value="GK/Ca_channel_bsu"/>
</dbReference>
<feature type="domain" description="Guanylate kinase-like" evidence="14">
    <location>
        <begin position="4"/>
        <end position="182"/>
    </location>
</feature>
<dbReference type="Gene3D" id="3.30.63.10">
    <property type="entry name" value="Guanylate Kinase phosphate binding domain"/>
    <property type="match status" value="1"/>
</dbReference>
<dbReference type="Pfam" id="PF00625">
    <property type="entry name" value="Guanylate_kin"/>
    <property type="match status" value="1"/>
</dbReference>
<comment type="subcellular location">
    <subcellularLocation>
        <location evidence="2 13">Cytoplasm</location>
    </subcellularLocation>
</comment>
<dbReference type="EC" id="2.7.4.8" evidence="4 13"/>
<dbReference type="PROSITE" id="PS00856">
    <property type="entry name" value="GUANYLATE_KINASE_1"/>
    <property type="match status" value="1"/>
</dbReference>
<dbReference type="NCBIfam" id="TIGR03263">
    <property type="entry name" value="guanyl_kin"/>
    <property type="match status" value="1"/>
</dbReference>
<dbReference type="CDD" id="cd00071">
    <property type="entry name" value="GMPK"/>
    <property type="match status" value="1"/>
</dbReference>
<dbReference type="InterPro" id="IPR017665">
    <property type="entry name" value="Guanylate_kinase"/>
</dbReference>
<evidence type="ECO:0000256" key="11">
    <source>
        <dbReference type="ARBA" id="ARBA00030128"/>
    </source>
</evidence>
<accession>A0A5D6W955</accession>
<dbReference type="GO" id="GO:0005829">
    <property type="term" value="C:cytosol"/>
    <property type="evidence" value="ECO:0007669"/>
    <property type="project" value="TreeGrafter"/>
</dbReference>
<name>A0A5D6W955_9FIRM</name>
<evidence type="ECO:0000256" key="12">
    <source>
        <dbReference type="ARBA" id="ARBA00048594"/>
    </source>
</evidence>
<evidence type="ECO:0000259" key="14">
    <source>
        <dbReference type="PROSITE" id="PS50052"/>
    </source>
</evidence>
<dbReference type="InterPro" id="IPR027417">
    <property type="entry name" value="P-loop_NTPase"/>
</dbReference>
<dbReference type="InterPro" id="IPR020590">
    <property type="entry name" value="Guanylate_kinase_CS"/>
</dbReference>
<dbReference type="Proteomes" id="UP000323646">
    <property type="component" value="Unassembled WGS sequence"/>
</dbReference>
<dbReference type="Gene3D" id="3.40.50.300">
    <property type="entry name" value="P-loop containing nucleotide triphosphate hydrolases"/>
    <property type="match status" value="2"/>
</dbReference>
<evidence type="ECO:0000256" key="2">
    <source>
        <dbReference type="ARBA" id="ARBA00004496"/>
    </source>
</evidence>
<keyword evidence="6 13" id="KW-0963">Cytoplasm</keyword>
<evidence type="ECO:0000256" key="7">
    <source>
        <dbReference type="ARBA" id="ARBA00022679"/>
    </source>
</evidence>
<gene>
    <name evidence="13" type="primary">gmk</name>
    <name evidence="15" type="ORF">FZ040_03060</name>
</gene>
<evidence type="ECO:0000256" key="9">
    <source>
        <dbReference type="ARBA" id="ARBA00022777"/>
    </source>
</evidence>
<keyword evidence="10 13" id="KW-0067">ATP-binding</keyword>
<dbReference type="HAMAP" id="MF_00328">
    <property type="entry name" value="Guanylate_kinase"/>
    <property type="match status" value="1"/>
</dbReference>
<dbReference type="SUPFAM" id="SSF52540">
    <property type="entry name" value="P-loop containing nucleoside triphosphate hydrolases"/>
    <property type="match status" value="1"/>
</dbReference>
<dbReference type="SMART" id="SM00072">
    <property type="entry name" value="GuKc"/>
    <property type="match status" value="1"/>
</dbReference>
<keyword evidence="16" id="KW-1185">Reference proteome</keyword>
<dbReference type="InterPro" id="IPR008144">
    <property type="entry name" value="Guanylate_kin-like_dom"/>
</dbReference>
<evidence type="ECO:0000256" key="13">
    <source>
        <dbReference type="HAMAP-Rule" id="MF_00328"/>
    </source>
</evidence>
<dbReference type="GO" id="GO:0004385">
    <property type="term" value="F:GMP kinase activity"/>
    <property type="evidence" value="ECO:0007669"/>
    <property type="project" value="UniProtKB-UniRule"/>
</dbReference>